<dbReference type="Proteomes" id="UP000027395">
    <property type="component" value="Chromosome"/>
</dbReference>
<evidence type="ECO:0000313" key="1">
    <source>
        <dbReference type="EMBL" id="KEI66404.1"/>
    </source>
</evidence>
<dbReference type="STRING" id="388467.A19Y_1336"/>
<organism evidence="1 2">
    <name type="scientific">Planktothrix agardhii (strain NIVA-CYA 126/8)</name>
    <dbReference type="NCBI Taxonomy" id="388467"/>
    <lineage>
        <taxon>Bacteria</taxon>
        <taxon>Bacillati</taxon>
        <taxon>Cyanobacteriota</taxon>
        <taxon>Cyanophyceae</taxon>
        <taxon>Oscillatoriophycideae</taxon>
        <taxon>Oscillatoriales</taxon>
        <taxon>Microcoleaceae</taxon>
        <taxon>Planktothrix</taxon>
    </lineage>
</organism>
<dbReference type="PATRIC" id="fig|388467.6.peg.1276"/>
<dbReference type="EMBL" id="CM002803">
    <property type="protein sequence ID" value="KEI66404.1"/>
    <property type="molecule type" value="Genomic_DNA"/>
</dbReference>
<protein>
    <recommendedName>
        <fullName evidence="3">HicB-like antitoxin of toxin-antitoxin system domain-containing protein</fullName>
    </recommendedName>
</protein>
<proteinExistence type="predicted"/>
<name>A0A073CDP1_PLAA1</name>
<evidence type="ECO:0008006" key="3">
    <source>
        <dbReference type="Google" id="ProtNLM"/>
    </source>
</evidence>
<sequence length="93" mass="10564">MIQKTMLKNIEVRLEIFQEGNFYVALCPDLDVSSFGETLEEAKQSVQEALEAFFEECEIMGTLSIVLEEAGFMQQNGNWLPRQPIFSELVTIG</sequence>
<dbReference type="SUPFAM" id="SSF143100">
    <property type="entry name" value="TTHA1013/TTHA0281-like"/>
    <property type="match status" value="1"/>
</dbReference>
<dbReference type="AlphaFoldDB" id="A0A073CDP1"/>
<dbReference type="Gene3D" id="3.30.160.250">
    <property type="match status" value="1"/>
</dbReference>
<accession>A0A073CDP1</accession>
<keyword evidence="2" id="KW-1185">Reference proteome</keyword>
<dbReference type="eggNOG" id="COG1598">
    <property type="taxonomic scope" value="Bacteria"/>
</dbReference>
<gene>
    <name evidence="1" type="ORF">A19Y_1336</name>
</gene>
<dbReference type="HOGENOM" id="CLU_2397086_0_0_3"/>
<dbReference type="InterPro" id="IPR035069">
    <property type="entry name" value="TTHA1013/TTHA0281-like"/>
</dbReference>
<evidence type="ECO:0000313" key="2">
    <source>
        <dbReference type="Proteomes" id="UP000027395"/>
    </source>
</evidence>
<reference evidence="1 2" key="1">
    <citation type="journal article" date="2014" name="Appl. Environ. Microbiol.">
        <title>Elucidation of insertion elements encoded on plasmids and in vitro construction of shuttle vectors from the toxic cyanobacterium Planktothrix.</title>
        <authorList>
            <person name="Christiansen G."/>
            <person name="Goesmann A."/>
            <person name="Kurmayer R."/>
        </authorList>
    </citation>
    <scope>NUCLEOTIDE SEQUENCE [LARGE SCALE GENOMIC DNA]</scope>
    <source>
        <strain evidence="1 2">NIVA-CYA 126/8</strain>
    </source>
</reference>